<accession>A0ACB8XDW9</accession>
<dbReference type="EMBL" id="CM042064">
    <property type="protein sequence ID" value="KAI3664983.1"/>
    <property type="molecule type" value="Genomic_DNA"/>
</dbReference>
<reference evidence="2" key="1">
    <citation type="journal article" date="2022" name="Mol. Ecol. Resour.">
        <title>The genomes of chicory, endive, great burdock and yacon provide insights into Asteraceae palaeo-polyploidization history and plant inulin production.</title>
        <authorList>
            <person name="Fan W."/>
            <person name="Wang S."/>
            <person name="Wang H."/>
            <person name="Wang A."/>
            <person name="Jiang F."/>
            <person name="Liu H."/>
            <person name="Zhao H."/>
            <person name="Xu D."/>
            <person name="Zhang Y."/>
        </authorList>
    </citation>
    <scope>NUCLEOTIDE SEQUENCE [LARGE SCALE GENOMIC DNA]</scope>
    <source>
        <strain evidence="2">cv. Niubang</strain>
    </source>
</reference>
<comment type="caution">
    <text evidence="1">The sequence shown here is derived from an EMBL/GenBank/DDBJ whole genome shotgun (WGS) entry which is preliminary data.</text>
</comment>
<reference evidence="1 2" key="2">
    <citation type="journal article" date="2022" name="Mol. Ecol. Resour.">
        <title>The genomes of chicory, endive, great burdock and yacon provide insights into Asteraceae paleo-polyploidization history and plant inulin production.</title>
        <authorList>
            <person name="Fan W."/>
            <person name="Wang S."/>
            <person name="Wang H."/>
            <person name="Wang A."/>
            <person name="Jiang F."/>
            <person name="Liu H."/>
            <person name="Zhao H."/>
            <person name="Xu D."/>
            <person name="Zhang Y."/>
        </authorList>
    </citation>
    <scope>NUCLEOTIDE SEQUENCE [LARGE SCALE GENOMIC DNA]</scope>
    <source>
        <strain evidence="2">cv. Niubang</strain>
    </source>
</reference>
<organism evidence="1 2">
    <name type="scientific">Arctium lappa</name>
    <name type="common">Greater burdock</name>
    <name type="synonym">Lappa major</name>
    <dbReference type="NCBI Taxonomy" id="4217"/>
    <lineage>
        <taxon>Eukaryota</taxon>
        <taxon>Viridiplantae</taxon>
        <taxon>Streptophyta</taxon>
        <taxon>Embryophyta</taxon>
        <taxon>Tracheophyta</taxon>
        <taxon>Spermatophyta</taxon>
        <taxon>Magnoliopsida</taxon>
        <taxon>eudicotyledons</taxon>
        <taxon>Gunneridae</taxon>
        <taxon>Pentapetalae</taxon>
        <taxon>asterids</taxon>
        <taxon>campanulids</taxon>
        <taxon>Asterales</taxon>
        <taxon>Asteraceae</taxon>
        <taxon>Carduoideae</taxon>
        <taxon>Cardueae</taxon>
        <taxon>Arctiinae</taxon>
        <taxon>Arctium</taxon>
    </lineage>
</organism>
<sequence length="167" mass="19737">MKSGNVNQRFLKCLDVDKDINDFDRCQFVIDCVKNSKNQWDKRDANYYYCGPMTFLTKEDEDDDREKEKDNDDKEKKKENDRIGQEVDCKTAAERNNPYGMESMDATNFIVENVEESSVQPKEGIVMDISKETLQMEMMNEDVIEEKFVEDQEAITKKEEEERVLRE</sequence>
<dbReference type="Proteomes" id="UP001055879">
    <property type="component" value="Linkage Group LG18"/>
</dbReference>
<keyword evidence="2" id="KW-1185">Reference proteome</keyword>
<proteinExistence type="predicted"/>
<evidence type="ECO:0000313" key="2">
    <source>
        <dbReference type="Proteomes" id="UP001055879"/>
    </source>
</evidence>
<protein>
    <submittedName>
        <fullName evidence="1">Uncharacterized protein</fullName>
    </submittedName>
</protein>
<evidence type="ECO:0000313" key="1">
    <source>
        <dbReference type="EMBL" id="KAI3664983.1"/>
    </source>
</evidence>
<name>A0ACB8XDW9_ARCLA</name>
<gene>
    <name evidence="1" type="ORF">L6452_43598</name>
</gene>